<evidence type="ECO:0000256" key="4">
    <source>
        <dbReference type="ARBA" id="ARBA00022964"/>
    </source>
</evidence>
<dbReference type="PANTHER" id="PTHR33711:SF7">
    <property type="entry name" value="INTRADIOL RING-CLEAVAGE DIOXYGENASES DOMAIN-CONTAINING PROTEIN-RELATED"/>
    <property type="match status" value="1"/>
</dbReference>
<evidence type="ECO:0000256" key="5">
    <source>
        <dbReference type="ARBA" id="ARBA00023002"/>
    </source>
</evidence>
<comment type="similarity">
    <text evidence="2">Belongs to the intradiol ring-cleavage dioxygenase family.</text>
</comment>
<dbReference type="Pfam" id="PF00775">
    <property type="entry name" value="Dioxygenase_C"/>
    <property type="match status" value="1"/>
</dbReference>
<reference evidence="9 10" key="1">
    <citation type="submission" date="2020-02" db="EMBL/GenBank/DDBJ databases">
        <title>Pseudoroseicyclus tamarix, sp. nov., isolated from offshore sediment of a Tamarix chinensis forest.</title>
        <authorList>
            <person name="Gai Y."/>
        </authorList>
    </citation>
    <scope>NUCLEOTIDE SEQUENCE [LARGE SCALE GENOMIC DNA]</scope>
    <source>
        <strain evidence="9 10">CLL3-39</strain>
    </source>
</reference>
<dbReference type="Pfam" id="PF04444">
    <property type="entry name" value="Dioxygenase_N"/>
    <property type="match status" value="1"/>
</dbReference>
<proteinExistence type="inferred from homology"/>
<sequence>MDQRQVDTTDMMPAAAFAARASGAADQRLALLVSTLVADLARLAEEHRLGRDELRRVIGFLSEVGEACSDQRQEWVLLADALGLTSTVERLVTRRPAPATPNTLIGPFYRKGAPERADGESICLDGAGEPLLFTAEVVDLDEAPLPGALVEVWHANADGLYENQAPDAQPEYNLRGAYRSGPDGTVRIRTIRPGGYSIPDDGPVGHLLAQLGMSPERPAHLHFRVSAPGYQTLTTHLFDKSDPAIGSDPLFAVHPALVAEMSPHPEGGLAASFRFVLARQMPAAGHDQTQGGVRT</sequence>
<keyword evidence="6" id="KW-0408">Iron</keyword>
<keyword evidence="10" id="KW-1185">Reference proteome</keyword>
<protein>
    <submittedName>
        <fullName evidence="9">6-chlorohydroxyquinol-1,2-dioxygenase</fullName>
    </submittedName>
</protein>
<keyword evidence="5" id="KW-0560">Oxidoreductase</keyword>
<dbReference type="InterPro" id="IPR015889">
    <property type="entry name" value="Intradiol_dOase_core"/>
</dbReference>
<feature type="domain" description="Catechol dioxygenase N-terminal" evidence="8">
    <location>
        <begin position="26"/>
        <end position="98"/>
    </location>
</feature>
<accession>A0A6B2JVU1</accession>
<dbReference type="Gene3D" id="2.60.130.10">
    <property type="entry name" value="Aromatic compound dioxygenase"/>
    <property type="match status" value="1"/>
</dbReference>
<dbReference type="AlphaFoldDB" id="A0A6B2JVU1"/>
<dbReference type="GO" id="GO:0018576">
    <property type="term" value="F:catechol 1,2-dioxygenase activity"/>
    <property type="evidence" value="ECO:0007669"/>
    <property type="project" value="InterPro"/>
</dbReference>
<evidence type="ECO:0000259" key="7">
    <source>
        <dbReference type="Pfam" id="PF00775"/>
    </source>
</evidence>
<dbReference type="InterPro" id="IPR007535">
    <property type="entry name" value="Catechol_dOase_N"/>
</dbReference>
<evidence type="ECO:0000256" key="1">
    <source>
        <dbReference type="ARBA" id="ARBA00001965"/>
    </source>
</evidence>
<evidence type="ECO:0000313" key="10">
    <source>
        <dbReference type="Proteomes" id="UP000474757"/>
    </source>
</evidence>
<gene>
    <name evidence="9" type="ORF">GZA08_15615</name>
</gene>
<feature type="domain" description="Intradiol ring-cleavage dioxygenases" evidence="7">
    <location>
        <begin position="106"/>
        <end position="277"/>
    </location>
</feature>
<evidence type="ECO:0000256" key="2">
    <source>
        <dbReference type="ARBA" id="ARBA00007825"/>
    </source>
</evidence>
<dbReference type="GO" id="GO:0008199">
    <property type="term" value="F:ferric iron binding"/>
    <property type="evidence" value="ECO:0007669"/>
    <property type="project" value="InterPro"/>
</dbReference>
<name>A0A6B2JVU1_9RHOB</name>
<keyword evidence="4 9" id="KW-0223">Dioxygenase</keyword>
<dbReference type="PANTHER" id="PTHR33711">
    <property type="entry name" value="DIOXYGENASE, PUTATIVE (AFU_ORTHOLOGUE AFUA_2G02910)-RELATED"/>
    <property type="match status" value="1"/>
</dbReference>
<evidence type="ECO:0000259" key="8">
    <source>
        <dbReference type="Pfam" id="PF04444"/>
    </source>
</evidence>
<evidence type="ECO:0000313" key="9">
    <source>
        <dbReference type="EMBL" id="NDV02398.1"/>
    </source>
</evidence>
<dbReference type="EMBL" id="JAAGAB010000003">
    <property type="protein sequence ID" value="NDV02398.1"/>
    <property type="molecule type" value="Genomic_DNA"/>
</dbReference>
<dbReference type="InterPro" id="IPR000627">
    <property type="entry name" value="Intradiol_dOase_C"/>
</dbReference>
<dbReference type="SUPFAM" id="SSF49482">
    <property type="entry name" value="Aromatic compound dioxygenase"/>
    <property type="match status" value="1"/>
</dbReference>
<dbReference type="Proteomes" id="UP000474757">
    <property type="component" value="Unassembled WGS sequence"/>
</dbReference>
<dbReference type="GO" id="GO:0009712">
    <property type="term" value="P:catechol-containing compound metabolic process"/>
    <property type="evidence" value="ECO:0007669"/>
    <property type="project" value="InterPro"/>
</dbReference>
<organism evidence="9 10">
    <name type="scientific">Pseudoroseicyclus tamaricis</name>
    <dbReference type="NCBI Taxonomy" id="2705421"/>
    <lineage>
        <taxon>Bacteria</taxon>
        <taxon>Pseudomonadati</taxon>
        <taxon>Pseudomonadota</taxon>
        <taxon>Alphaproteobacteria</taxon>
        <taxon>Rhodobacterales</taxon>
        <taxon>Paracoccaceae</taxon>
        <taxon>Pseudoroseicyclus</taxon>
    </lineage>
</organism>
<evidence type="ECO:0000256" key="6">
    <source>
        <dbReference type="ARBA" id="ARBA00023004"/>
    </source>
</evidence>
<evidence type="ECO:0000256" key="3">
    <source>
        <dbReference type="ARBA" id="ARBA00022723"/>
    </source>
</evidence>
<comment type="caution">
    <text evidence="9">The sequence shown here is derived from an EMBL/GenBank/DDBJ whole genome shotgun (WGS) entry which is preliminary data.</text>
</comment>
<keyword evidence="3" id="KW-0479">Metal-binding</keyword>
<comment type="cofactor">
    <cofactor evidence="1">
        <name>Fe(3+)</name>
        <dbReference type="ChEBI" id="CHEBI:29034"/>
    </cofactor>
</comment>
<dbReference type="RefSeq" id="WP_163895279.1">
    <property type="nucleotide sequence ID" value="NZ_JAAFYS010000003.1"/>
</dbReference>
<dbReference type="InterPro" id="IPR050770">
    <property type="entry name" value="Intradiol_RC_Dioxygenase"/>
</dbReference>